<feature type="transmembrane region" description="Helical" evidence="2">
    <location>
        <begin position="165"/>
        <end position="188"/>
    </location>
</feature>
<evidence type="ECO:0000313" key="4">
    <source>
        <dbReference type="Proteomes" id="UP000091967"/>
    </source>
</evidence>
<keyword evidence="2" id="KW-1133">Transmembrane helix</keyword>
<feature type="region of interest" description="Disordered" evidence="1">
    <location>
        <begin position="266"/>
        <end position="303"/>
    </location>
</feature>
<evidence type="ECO:0000256" key="1">
    <source>
        <dbReference type="SAM" id="MobiDB-lite"/>
    </source>
</evidence>
<feature type="region of interest" description="Disordered" evidence="1">
    <location>
        <begin position="64"/>
        <end position="88"/>
    </location>
</feature>
<feature type="region of interest" description="Disordered" evidence="1">
    <location>
        <begin position="192"/>
        <end position="229"/>
    </location>
</feature>
<sequence length="303" mass="33342">MPLRFPDADLDKKNNLAKERNYIPNVDKEKEKNDTSTSTGLSSGYTVIGVTTIDTTEGWDTVTASETQSTSDMSTSDEPLTVTKTVPNPVGKRPVDEIISDIIMSTITHEFKSIVTLEPSLELEPPTTIWITSLNPPPTSIPPPPPPVTSTAAPSSKSYLSTIELVGVIVGTICLVLLLCLPVCYAIWRRRRPPPPSDSQNNVNITIRNGGVSRWSHSDDSRPTPIPASIHSQENMARTEVIKRPIRVASPPPRYTDYWKGESEEYEMGVRDNAGEASGSQFAEEQHYSDPKGKGKARDDNWI</sequence>
<organism evidence="3 4">
    <name type="scientific">Fusarium poae</name>
    <dbReference type="NCBI Taxonomy" id="36050"/>
    <lineage>
        <taxon>Eukaryota</taxon>
        <taxon>Fungi</taxon>
        <taxon>Dikarya</taxon>
        <taxon>Ascomycota</taxon>
        <taxon>Pezizomycotina</taxon>
        <taxon>Sordariomycetes</taxon>
        <taxon>Hypocreomycetidae</taxon>
        <taxon>Hypocreales</taxon>
        <taxon>Nectriaceae</taxon>
        <taxon>Fusarium</taxon>
    </lineage>
</organism>
<feature type="region of interest" description="Disordered" evidence="1">
    <location>
        <begin position="1"/>
        <end position="43"/>
    </location>
</feature>
<feature type="compositionally biased region" description="Polar residues" evidence="1">
    <location>
        <begin position="64"/>
        <end position="86"/>
    </location>
</feature>
<name>A0A1B8ASH2_FUSPO</name>
<reference evidence="3 4" key="1">
    <citation type="submission" date="2016-06" db="EMBL/GenBank/DDBJ databases">
        <title>Living apart together: crosstalk between the core and supernumerary genomes in a fungal plant pathogen.</title>
        <authorList>
            <person name="Vanheule A."/>
            <person name="Audenaert K."/>
            <person name="Warris S."/>
            <person name="Van De Geest H."/>
            <person name="Schijlen E."/>
            <person name="Hofte M."/>
            <person name="De Saeger S."/>
            <person name="Haesaert G."/>
            <person name="Waalwijk C."/>
            <person name="Van Der Lee T."/>
        </authorList>
    </citation>
    <scope>NUCLEOTIDE SEQUENCE [LARGE SCALE GENOMIC DNA]</scope>
    <source>
        <strain evidence="3 4">2516</strain>
    </source>
</reference>
<keyword evidence="2" id="KW-0812">Transmembrane</keyword>
<keyword evidence="4" id="KW-1185">Reference proteome</keyword>
<dbReference type="OMA" id="MSTITHE"/>
<dbReference type="Proteomes" id="UP000091967">
    <property type="component" value="Unassembled WGS sequence"/>
</dbReference>
<dbReference type="EMBL" id="LYXU01000002">
    <property type="protein sequence ID" value="OBS23430.1"/>
    <property type="molecule type" value="Genomic_DNA"/>
</dbReference>
<evidence type="ECO:0000256" key="2">
    <source>
        <dbReference type="SAM" id="Phobius"/>
    </source>
</evidence>
<gene>
    <name evidence="3" type="ORF">FPOA_03978</name>
</gene>
<dbReference type="AlphaFoldDB" id="A0A1B8ASH2"/>
<feature type="compositionally biased region" description="Polar residues" evidence="1">
    <location>
        <begin position="198"/>
        <end position="207"/>
    </location>
</feature>
<accession>A0A1B8ASH2</accession>
<evidence type="ECO:0000313" key="3">
    <source>
        <dbReference type="EMBL" id="OBS23430.1"/>
    </source>
</evidence>
<proteinExistence type="predicted"/>
<feature type="compositionally biased region" description="Basic and acidic residues" evidence="1">
    <location>
        <begin position="284"/>
        <end position="303"/>
    </location>
</feature>
<keyword evidence="2" id="KW-0472">Membrane</keyword>
<feature type="compositionally biased region" description="Basic and acidic residues" evidence="1">
    <location>
        <begin position="1"/>
        <end position="34"/>
    </location>
</feature>
<protein>
    <submittedName>
        <fullName evidence="3">Uncharacterized protein</fullName>
    </submittedName>
</protein>
<comment type="caution">
    <text evidence="3">The sequence shown here is derived from an EMBL/GenBank/DDBJ whole genome shotgun (WGS) entry which is preliminary data.</text>
</comment>